<dbReference type="Gene3D" id="1.20.1280.290">
    <property type="match status" value="2"/>
</dbReference>
<dbReference type="PANTHER" id="PTHR16201:SF44">
    <property type="entry name" value="SEVEN TRANSMEMBRANE PROTEIN 1"/>
    <property type="match status" value="1"/>
</dbReference>
<feature type="transmembrane region" description="Helical" evidence="7">
    <location>
        <begin position="124"/>
        <end position="144"/>
    </location>
</feature>
<keyword evidence="4 7" id="KW-0472">Membrane</keyword>
<dbReference type="STRING" id="97359.A0A550CH51"/>
<reference evidence="8 9" key="1">
    <citation type="journal article" date="2019" name="New Phytol.">
        <title>Comparative genomics reveals unique wood-decay strategies and fruiting body development in the Schizophyllaceae.</title>
        <authorList>
            <person name="Almasi E."/>
            <person name="Sahu N."/>
            <person name="Krizsan K."/>
            <person name="Balint B."/>
            <person name="Kovacs G.M."/>
            <person name="Kiss B."/>
            <person name="Cseklye J."/>
            <person name="Drula E."/>
            <person name="Henrissat B."/>
            <person name="Nagy I."/>
            <person name="Chovatia M."/>
            <person name="Adam C."/>
            <person name="LaButti K."/>
            <person name="Lipzen A."/>
            <person name="Riley R."/>
            <person name="Grigoriev I.V."/>
            <person name="Nagy L.G."/>
        </authorList>
    </citation>
    <scope>NUCLEOTIDE SEQUENCE [LARGE SCALE GENOMIC DNA]</scope>
    <source>
        <strain evidence="8 9">NL-1724</strain>
    </source>
</reference>
<dbReference type="FunFam" id="1.20.1280.290:FF:000012">
    <property type="entry name" value="Vacuolar membrane PQ loop repeat protein"/>
    <property type="match status" value="1"/>
</dbReference>
<dbReference type="AlphaFoldDB" id="A0A550CH51"/>
<evidence type="ECO:0000256" key="6">
    <source>
        <dbReference type="ARBA" id="ARBA00050768"/>
    </source>
</evidence>
<keyword evidence="3 7" id="KW-1133">Transmembrane helix</keyword>
<dbReference type="Proteomes" id="UP000320762">
    <property type="component" value="Unassembled WGS sequence"/>
</dbReference>
<keyword evidence="2 7" id="KW-0812">Transmembrane</keyword>
<protein>
    <submittedName>
        <fullName evidence="8">PQ loop repeat-domain-containing protein</fullName>
    </submittedName>
</protein>
<comment type="similarity">
    <text evidence="5">Belongs to the laat-1 family.</text>
</comment>
<dbReference type="GO" id="GO:0015174">
    <property type="term" value="F:basic amino acid transmembrane transporter activity"/>
    <property type="evidence" value="ECO:0007669"/>
    <property type="project" value="UniProtKB-ARBA"/>
</dbReference>
<keyword evidence="9" id="KW-1185">Reference proteome</keyword>
<feature type="transmembrane region" description="Helical" evidence="7">
    <location>
        <begin position="35"/>
        <end position="68"/>
    </location>
</feature>
<dbReference type="GO" id="GO:0034486">
    <property type="term" value="P:vacuolar transmembrane transport"/>
    <property type="evidence" value="ECO:0007669"/>
    <property type="project" value="UniProtKB-ARBA"/>
</dbReference>
<comment type="caution">
    <text evidence="8">The sequence shown here is derived from an EMBL/GenBank/DDBJ whole genome shotgun (WGS) entry which is preliminary data.</text>
</comment>
<evidence type="ECO:0000256" key="2">
    <source>
        <dbReference type="ARBA" id="ARBA00022692"/>
    </source>
</evidence>
<feature type="transmembrane region" description="Helical" evidence="7">
    <location>
        <begin position="221"/>
        <end position="241"/>
    </location>
</feature>
<dbReference type="InterPro" id="IPR006603">
    <property type="entry name" value="PQ-loop_rpt"/>
</dbReference>
<evidence type="ECO:0000256" key="5">
    <source>
        <dbReference type="ARBA" id="ARBA00038039"/>
    </source>
</evidence>
<gene>
    <name evidence="8" type="ORF">BD626DRAFT_547838</name>
</gene>
<dbReference type="FunFam" id="1.20.1280.290:FF:000009">
    <property type="entry name" value="PQ loop repeat family protein"/>
    <property type="match status" value="1"/>
</dbReference>
<dbReference type="InterPro" id="IPR051415">
    <property type="entry name" value="LAAT-1"/>
</dbReference>
<dbReference type="EMBL" id="VDMD01000008">
    <property type="protein sequence ID" value="TRM64127.1"/>
    <property type="molecule type" value="Genomic_DNA"/>
</dbReference>
<comment type="subcellular location">
    <subcellularLocation>
        <location evidence="1">Membrane</location>
        <topology evidence="1">Multi-pass membrane protein</topology>
    </subcellularLocation>
</comment>
<feature type="transmembrane region" description="Helical" evidence="7">
    <location>
        <begin position="150"/>
        <end position="169"/>
    </location>
</feature>
<feature type="transmembrane region" description="Helical" evidence="7">
    <location>
        <begin position="189"/>
        <end position="209"/>
    </location>
</feature>
<accession>A0A550CH51</accession>
<name>A0A550CH51_9AGAR</name>
<sequence>MQEGTLGWISIACWIIVFSPQLYENYALQSGEGLSLGFVIIWLVGDLTNLAGAVLGNLLPTVILLAVYVSHAPFPAPRHFALCRWTAGLTLSARSRIAPESAPLLPEADRAREAKAGPSTRAIVFRYVAAFAFVIATGIAAWGVSRSTDARAWAIQILGWTSAVLYLGARIPQIRKNVETRCEGLAPGLFVFAIFGNMTYALSICAQSMDGAYLVKNASWLAGSALTVFLDVTVLCQFFYYRRQDGAIAREREASHE</sequence>
<organism evidence="8 9">
    <name type="scientific">Schizophyllum amplum</name>
    <dbReference type="NCBI Taxonomy" id="97359"/>
    <lineage>
        <taxon>Eukaryota</taxon>
        <taxon>Fungi</taxon>
        <taxon>Dikarya</taxon>
        <taxon>Basidiomycota</taxon>
        <taxon>Agaricomycotina</taxon>
        <taxon>Agaricomycetes</taxon>
        <taxon>Agaricomycetidae</taxon>
        <taxon>Agaricales</taxon>
        <taxon>Schizophyllaceae</taxon>
        <taxon>Schizophyllum</taxon>
    </lineage>
</organism>
<evidence type="ECO:0000313" key="8">
    <source>
        <dbReference type="EMBL" id="TRM64127.1"/>
    </source>
</evidence>
<evidence type="ECO:0000256" key="4">
    <source>
        <dbReference type="ARBA" id="ARBA00023136"/>
    </source>
</evidence>
<evidence type="ECO:0000256" key="1">
    <source>
        <dbReference type="ARBA" id="ARBA00004141"/>
    </source>
</evidence>
<dbReference type="Pfam" id="PF04193">
    <property type="entry name" value="PQ-loop"/>
    <property type="match status" value="2"/>
</dbReference>
<dbReference type="OrthoDB" id="8048523at2759"/>
<comment type="catalytic activity">
    <reaction evidence="6">
        <text>L-histidine(out) + L-arginine(in) = L-histidine(in) + L-arginine(out)</text>
        <dbReference type="Rhea" id="RHEA:71063"/>
        <dbReference type="ChEBI" id="CHEBI:32682"/>
        <dbReference type="ChEBI" id="CHEBI:57595"/>
    </reaction>
</comment>
<dbReference type="PANTHER" id="PTHR16201">
    <property type="entry name" value="SEVEN TRANSMEMBRANE PROTEIN 1-RELATED"/>
    <property type="match status" value="1"/>
</dbReference>
<proteinExistence type="inferred from homology"/>
<evidence type="ECO:0000256" key="7">
    <source>
        <dbReference type="SAM" id="Phobius"/>
    </source>
</evidence>
<feature type="transmembrane region" description="Helical" evidence="7">
    <location>
        <begin position="5"/>
        <end position="23"/>
    </location>
</feature>
<dbReference type="GO" id="GO:0098852">
    <property type="term" value="C:lytic vacuole membrane"/>
    <property type="evidence" value="ECO:0007669"/>
    <property type="project" value="UniProtKB-ARBA"/>
</dbReference>
<evidence type="ECO:0000313" key="9">
    <source>
        <dbReference type="Proteomes" id="UP000320762"/>
    </source>
</evidence>
<dbReference type="SMART" id="SM00679">
    <property type="entry name" value="CTNS"/>
    <property type="match status" value="2"/>
</dbReference>
<evidence type="ECO:0000256" key="3">
    <source>
        <dbReference type="ARBA" id="ARBA00022989"/>
    </source>
</evidence>